<dbReference type="EMBL" id="VJWA01000002">
    <property type="protein sequence ID" value="TRW14875.1"/>
    <property type="molecule type" value="Genomic_DNA"/>
</dbReference>
<sequence length="351" mass="36712">MTPWGEQRHGGALRSEQIAALVTHALPDALHVAAPYPRSLPPRRKAAMALRGSLAALASPTAPLEAVFGAWLERALAPAGLRRGDLLIYDADPRYGPALMRLAARRGFRTVVLPHNIEALIPKTWPIAVEPRATAEVLTTEVAWMARADAVWTIGVFDRDLLALFGIAAVQLPYTPPPARRAELLEVRAARMPAPGAPLLIVGTVHNPPTRAGMIEQIALAQALDLPVIVAGFGTEVLRGETGGGATILGGQSWPELAALMASAHALWVHQTPMSGALTRIPEALIAGLPVLANAWAAHGHGPLTGIQVYAEASELPALIAGLPATVPPPDNAAADAAFISALRQAAGVTD</sequence>
<accession>A0A552U9J2</accession>
<keyword evidence="2" id="KW-1185">Reference proteome</keyword>
<name>A0A552U9J2_9SPHN</name>
<dbReference type="SUPFAM" id="SSF53756">
    <property type="entry name" value="UDP-Glycosyltransferase/glycogen phosphorylase"/>
    <property type="match status" value="1"/>
</dbReference>
<dbReference type="Proteomes" id="UP000317894">
    <property type="component" value="Unassembled WGS sequence"/>
</dbReference>
<evidence type="ECO:0000313" key="2">
    <source>
        <dbReference type="Proteomes" id="UP000317894"/>
    </source>
</evidence>
<comment type="caution">
    <text evidence="1">The sequence shown here is derived from an EMBL/GenBank/DDBJ whole genome shotgun (WGS) entry which is preliminary data.</text>
</comment>
<proteinExistence type="predicted"/>
<dbReference type="OrthoDB" id="528682at2"/>
<keyword evidence="1" id="KW-0808">Transferase</keyword>
<organism evidence="1 2">
    <name type="scientific">Glacieibacterium frigidum</name>
    <dbReference type="NCBI Taxonomy" id="2593303"/>
    <lineage>
        <taxon>Bacteria</taxon>
        <taxon>Pseudomonadati</taxon>
        <taxon>Pseudomonadota</taxon>
        <taxon>Alphaproteobacteria</taxon>
        <taxon>Sphingomonadales</taxon>
        <taxon>Sphingosinicellaceae</taxon>
        <taxon>Glacieibacterium</taxon>
    </lineage>
</organism>
<dbReference type="AlphaFoldDB" id="A0A552U9J2"/>
<gene>
    <name evidence="1" type="ORF">FMM06_14485</name>
</gene>
<evidence type="ECO:0000313" key="1">
    <source>
        <dbReference type="EMBL" id="TRW14875.1"/>
    </source>
</evidence>
<reference evidence="1 2" key="1">
    <citation type="submission" date="2019-07" db="EMBL/GenBank/DDBJ databases">
        <title>Novel species isolated from glacier.</title>
        <authorList>
            <person name="Liu Q."/>
            <person name="Xin Y.-H."/>
        </authorList>
    </citation>
    <scope>NUCLEOTIDE SEQUENCE [LARGE SCALE GENOMIC DNA]</scope>
    <source>
        <strain evidence="1 2">LB1R16</strain>
    </source>
</reference>
<dbReference type="GO" id="GO:0016740">
    <property type="term" value="F:transferase activity"/>
    <property type="evidence" value="ECO:0007669"/>
    <property type="project" value="UniProtKB-KW"/>
</dbReference>
<protein>
    <submittedName>
        <fullName evidence="1">Glycosyltransferase family 4 protein</fullName>
    </submittedName>
</protein>